<evidence type="ECO:0000313" key="2">
    <source>
        <dbReference type="Proteomes" id="UP000316621"/>
    </source>
</evidence>
<proteinExistence type="predicted"/>
<dbReference type="EMBL" id="CM010719">
    <property type="protein sequence ID" value="RZC63223.1"/>
    <property type="molecule type" value="Genomic_DNA"/>
</dbReference>
<accession>A0A4Y7JQ33</accession>
<protein>
    <submittedName>
        <fullName evidence="1">Uncharacterized protein</fullName>
    </submittedName>
</protein>
<keyword evidence="2" id="KW-1185">Reference proteome</keyword>
<dbReference type="Proteomes" id="UP000316621">
    <property type="component" value="Chromosome 5"/>
</dbReference>
<organism evidence="1 2">
    <name type="scientific">Papaver somniferum</name>
    <name type="common">Opium poppy</name>
    <dbReference type="NCBI Taxonomy" id="3469"/>
    <lineage>
        <taxon>Eukaryota</taxon>
        <taxon>Viridiplantae</taxon>
        <taxon>Streptophyta</taxon>
        <taxon>Embryophyta</taxon>
        <taxon>Tracheophyta</taxon>
        <taxon>Spermatophyta</taxon>
        <taxon>Magnoliopsida</taxon>
        <taxon>Ranunculales</taxon>
        <taxon>Papaveraceae</taxon>
        <taxon>Papaveroideae</taxon>
        <taxon>Papaver</taxon>
    </lineage>
</organism>
<evidence type="ECO:0000313" key="1">
    <source>
        <dbReference type="EMBL" id="RZC63223.1"/>
    </source>
</evidence>
<gene>
    <name evidence="1" type="ORF">C5167_024987</name>
</gene>
<reference evidence="1 2" key="1">
    <citation type="journal article" date="2018" name="Science">
        <title>The opium poppy genome and morphinan production.</title>
        <authorList>
            <person name="Guo L."/>
            <person name="Winzer T."/>
            <person name="Yang X."/>
            <person name="Li Y."/>
            <person name="Ning Z."/>
            <person name="He Z."/>
            <person name="Teodor R."/>
            <person name="Lu Y."/>
            <person name="Bowser T.A."/>
            <person name="Graham I.A."/>
            <person name="Ye K."/>
        </authorList>
    </citation>
    <scope>NUCLEOTIDE SEQUENCE [LARGE SCALE GENOMIC DNA]</scope>
    <source>
        <strain evidence="2">cv. HN1</strain>
        <tissue evidence="1">Leaves</tissue>
    </source>
</reference>
<dbReference type="AlphaFoldDB" id="A0A4Y7JQ33"/>
<dbReference type="Gramene" id="RZC63223">
    <property type="protein sequence ID" value="RZC63223"/>
    <property type="gene ID" value="C5167_024987"/>
</dbReference>
<name>A0A4Y7JQ33_PAPSO</name>
<sequence length="95" mass="10389">MLPWRSFEVGIKRSSIFLQRKTGSLDSRFVVMMKIGKCTLGLPGALKSEGYRCMLVPCVRGSKTACTAEESKKVHASGFGSFDSMSCVLVKYKGS</sequence>